<accession>A0A6S6U2C1</accession>
<keyword evidence="8" id="KW-0732">Signal</keyword>
<feature type="domain" description="Outer membrane protein beta-barrel" evidence="10">
    <location>
        <begin position="382"/>
        <end position="778"/>
    </location>
</feature>
<keyword evidence="6 7" id="KW-0998">Cell outer membrane</keyword>
<dbReference type="Gene3D" id="2.60.40.1120">
    <property type="entry name" value="Carboxypeptidase-like, regulatory domain"/>
    <property type="match status" value="1"/>
</dbReference>
<keyword evidence="3 7" id="KW-1134">Transmembrane beta strand</keyword>
<dbReference type="InterPro" id="IPR037066">
    <property type="entry name" value="Plug_dom_sf"/>
</dbReference>
<evidence type="ECO:0000256" key="1">
    <source>
        <dbReference type="ARBA" id="ARBA00004571"/>
    </source>
</evidence>
<dbReference type="PANTHER" id="PTHR40980">
    <property type="entry name" value="PLUG DOMAIN-CONTAINING PROTEIN"/>
    <property type="match status" value="1"/>
</dbReference>
<dbReference type="PANTHER" id="PTHR40980:SF4">
    <property type="entry name" value="TONB-DEPENDENT RECEPTOR-LIKE BETA-BARREL DOMAIN-CONTAINING PROTEIN"/>
    <property type="match status" value="1"/>
</dbReference>
<proteinExistence type="inferred from homology"/>
<name>A0A6S6U2C1_9BACT</name>
<dbReference type="SUPFAM" id="SSF56935">
    <property type="entry name" value="Porins"/>
    <property type="match status" value="1"/>
</dbReference>
<keyword evidence="5 7" id="KW-0472">Membrane</keyword>
<comment type="similarity">
    <text evidence="7">Belongs to the TonB-dependent receptor family.</text>
</comment>
<dbReference type="GO" id="GO:0009279">
    <property type="term" value="C:cell outer membrane"/>
    <property type="evidence" value="ECO:0007669"/>
    <property type="project" value="UniProtKB-SubCell"/>
</dbReference>
<gene>
    <name evidence="11" type="ORF">HELGO_WM22755</name>
</gene>
<protein>
    <submittedName>
        <fullName evidence="11">TonB-dependent receptor, putative</fullName>
    </submittedName>
</protein>
<dbReference type="AlphaFoldDB" id="A0A6S6U2C1"/>
<dbReference type="Pfam" id="PF13715">
    <property type="entry name" value="CarbopepD_reg_2"/>
    <property type="match status" value="1"/>
</dbReference>
<dbReference type="PROSITE" id="PS52016">
    <property type="entry name" value="TONB_DEPENDENT_REC_3"/>
    <property type="match status" value="1"/>
</dbReference>
<keyword evidence="2 7" id="KW-0813">Transport</keyword>
<dbReference type="EMBL" id="CACVAQ010000436">
    <property type="protein sequence ID" value="CAA6828685.1"/>
    <property type="molecule type" value="Genomic_DNA"/>
</dbReference>
<dbReference type="InterPro" id="IPR039426">
    <property type="entry name" value="TonB-dep_rcpt-like"/>
</dbReference>
<dbReference type="InterPro" id="IPR036942">
    <property type="entry name" value="Beta-barrel_TonB_sf"/>
</dbReference>
<feature type="signal peptide" evidence="8">
    <location>
        <begin position="1"/>
        <end position="22"/>
    </location>
</feature>
<dbReference type="Pfam" id="PF14905">
    <property type="entry name" value="OMP_b-brl_3"/>
    <property type="match status" value="1"/>
</dbReference>
<evidence type="ECO:0000256" key="2">
    <source>
        <dbReference type="ARBA" id="ARBA00022448"/>
    </source>
</evidence>
<dbReference type="InterPro" id="IPR041700">
    <property type="entry name" value="OMP_b-brl_3"/>
</dbReference>
<evidence type="ECO:0000256" key="6">
    <source>
        <dbReference type="ARBA" id="ARBA00023237"/>
    </source>
</evidence>
<dbReference type="InterPro" id="IPR008969">
    <property type="entry name" value="CarboxyPept-like_regulatory"/>
</dbReference>
<dbReference type="InterPro" id="IPR012910">
    <property type="entry name" value="Plug_dom"/>
</dbReference>
<evidence type="ECO:0000259" key="10">
    <source>
        <dbReference type="Pfam" id="PF14905"/>
    </source>
</evidence>
<evidence type="ECO:0000256" key="7">
    <source>
        <dbReference type="PROSITE-ProRule" id="PRU01360"/>
    </source>
</evidence>
<evidence type="ECO:0000256" key="4">
    <source>
        <dbReference type="ARBA" id="ARBA00022692"/>
    </source>
</evidence>
<comment type="subcellular location">
    <subcellularLocation>
        <location evidence="1 7">Cell outer membrane</location>
        <topology evidence="1 7">Multi-pass membrane protein</topology>
    </subcellularLocation>
</comment>
<feature type="chain" id="PRO_5027581294" evidence="8">
    <location>
        <begin position="23"/>
        <end position="794"/>
    </location>
</feature>
<sequence length="794" mass="89296">MKYLVRSILCLVLLFSLGQNLSAQKKKSITIVGKVLEKNSQSPVEFATIMVAHKATKSLITGTTTTADGSFELQVDSNNFYIEVSFIGFVKQQITDIEVVGRKVNLGVIELSEDGQLLDDVVVRAEKSEMEFKLDKKVFNVGKDLSSTGASALEILDNVPSVDVNIEGQVSLRGATGVQILINGKPSILASDESNALGSITAEMVEKIEVITNPSAKYDAEGTAGIINIVLKKEERKGMNGSISLNTGYPHNHSIGFSLNKRTEKFNLFSQIGAGYRSLPKVNKNINENLVTGTTILSEGVDYRNETFFNVLLGADYHINDRNVLTLSGNFAYEIESQPSQTNFRELDNSDLTVAEWSRTETTGANNPKGQYELVYKGEFKDNKKHTLQISTLGNFFSKVQASEFENITTAGTLADSYQQTNTAFQEARYTFQADYVKPFSKEITMELGSQYVILDISNDFAVSDLINDNWVPNTGLTNVFEYDQKVFAFYATGAYEAKKWGIKIGLRVENTDLKTFLVNTNETNKQNYTNLFPSAHASYKISERFSMQLGYSRRIYRPRLWDLNPFFNIRNNFTIRAGNPNLLPEYTDSYELTGIYILDKLSLNLSVYYRYTTDVLEQISTFEDNVNTFMPMNVGQRNATGIEFNAKYTPIKWLTMNGDFNYNYFSRKGTFGADDFDFNASQWAAKLTTKFKLPYDIDFELRGLYRSAYRAVQSTIGSNFALNIGLRKKLLKGKAVISLSVRDLLATRNRVTEISQEDFYIYSFGQRGRFITLGFSYGFGKGNAMEYSGGRRR</sequence>
<dbReference type="Gene3D" id="2.40.170.20">
    <property type="entry name" value="TonB-dependent receptor, beta-barrel domain"/>
    <property type="match status" value="1"/>
</dbReference>
<evidence type="ECO:0000313" key="11">
    <source>
        <dbReference type="EMBL" id="CAA6828685.1"/>
    </source>
</evidence>
<dbReference type="SUPFAM" id="SSF49464">
    <property type="entry name" value="Carboxypeptidase regulatory domain-like"/>
    <property type="match status" value="1"/>
</dbReference>
<evidence type="ECO:0000256" key="5">
    <source>
        <dbReference type="ARBA" id="ARBA00023136"/>
    </source>
</evidence>
<keyword evidence="4 7" id="KW-0812">Transmembrane</keyword>
<feature type="domain" description="TonB-dependent receptor plug" evidence="9">
    <location>
        <begin position="150"/>
        <end position="226"/>
    </location>
</feature>
<dbReference type="Pfam" id="PF07715">
    <property type="entry name" value="Plug"/>
    <property type="match status" value="1"/>
</dbReference>
<keyword evidence="11" id="KW-0675">Receptor</keyword>
<organism evidence="11">
    <name type="scientific">uncultured Aureispira sp</name>
    <dbReference type="NCBI Taxonomy" id="1331704"/>
    <lineage>
        <taxon>Bacteria</taxon>
        <taxon>Pseudomonadati</taxon>
        <taxon>Bacteroidota</taxon>
        <taxon>Saprospiria</taxon>
        <taxon>Saprospirales</taxon>
        <taxon>Saprospiraceae</taxon>
        <taxon>Aureispira</taxon>
        <taxon>environmental samples</taxon>
    </lineage>
</organism>
<dbReference type="Gene3D" id="2.170.130.10">
    <property type="entry name" value="TonB-dependent receptor, plug domain"/>
    <property type="match status" value="1"/>
</dbReference>
<reference evidence="11" key="1">
    <citation type="submission" date="2020-01" db="EMBL/GenBank/DDBJ databases">
        <authorList>
            <person name="Meier V. D."/>
            <person name="Meier V D."/>
        </authorList>
    </citation>
    <scope>NUCLEOTIDE SEQUENCE</scope>
    <source>
        <strain evidence="11">HLG_WM_MAG_10</strain>
    </source>
</reference>
<evidence type="ECO:0000259" key="9">
    <source>
        <dbReference type="Pfam" id="PF07715"/>
    </source>
</evidence>
<evidence type="ECO:0000256" key="8">
    <source>
        <dbReference type="SAM" id="SignalP"/>
    </source>
</evidence>
<evidence type="ECO:0000256" key="3">
    <source>
        <dbReference type="ARBA" id="ARBA00022452"/>
    </source>
</evidence>